<evidence type="ECO:0000313" key="1">
    <source>
        <dbReference type="EMBL" id="JAH89514.1"/>
    </source>
</evidence>
<sequence length="45" mass="5077">MGSRSILPLKSSHCCVYLCSYIGRWRWGHIICIFIDITGFSSVLG</sequence>
<organism evidence="1">
    <name type="scientific">Anguilla anguilla</name>
    <name type="common">European freshwater eel</name>
    <name type="synonym">Muraena anguilla</name>
    <dbReference type="NCBI Taxonomy" id="7936"/>
    <lineage>
        <taxon>Eukaryota</taxon>
        <taxon>Metazoa</taxon>
        <taxon>Chordata</taxon>
        <taxon>Craniata</taxon>
        <taxon>Vertebrata</taxon>
        <taxon>Euteleostomi</taxon>
        <taxon>Actinopterygii</taxon>
        <taxon>Neopterygii</taxon>
        <taxon>Teleostei</taxon>
        <taxon>Anguilliformes</taxon>
        <taxon>Anguillidae</taxon>
        <taxon>Anguilla</taxon>
    </lineage>
</organism>
<dbReference type="AlphaFoldDB" id="A0A0E9WGK3"/>
<reference evidence="1" key="1">
    <citation type="submission" date="2014-11" db="EMBL/GenBank/DDBJ databases">
        <authorList>
            <person name="Amaro Gonzalez C."/>
        </authorList>
    </citation>
    <scope>NUCLEOTIDE SEQUENCE</scope>
</reference>
<proteinExistence type="predicted"/>
<dbReference type="EMBL" id="GBXM01019063">
    <property type="protein sequence ID" value="JAH89514.1"/>
    <property type="molecule type" value="Transcribed_RNA"/>
</dbReference>
<accession>A0A0E9WGK3</accession>
<reference evidence="1" key="2">
    <citation type="journal article" date="2015" name="Fish Shellfish Immunol.">
        <title>Early steps in the European eel (Anguilla anguilla)-Vibrio vulnificus interaction in the gills: Role of the RtxA13 toxin.</title>
        <authorList>
            <person name="Callol A."/>
            <person name="Pajuelo D."/>
            <person name="Ebbesson L."/>
            <person name="Teles M."/>
            <person name="MacKenzie S."/>
            <person name="Amaro C."/>
        </authorList>
    </citation>
    <scope>NUCLEOTIDE SEQUENCE</scope>
</reference>
<protein>
    <submittedName>
        <fullName evidence="1">Uncharacterized protein</fullName>
    </submittedName>
</protein>
<name>A0A0E9WGK3_ANGAN</name>